<dbReference type="WBParaSite" id="ASIM_0000875401-mRNA-1">
    <property type="protein sequence ID" value="ASIM_0000875401-mRNA-1"/>
    <property type="gene ID" value="ASIM_0000875401"/>
</dbReference>
<feature type="transmembrane region" description="Helical" evidence="1">
    <location>
        <begin position="32"/>
        <end position="50"/>
    </location>
</feature>
<name>A0A0M3JM72_ANISI</name>
<dbReference type="PANTHER" id="PTHR12879">
    <property type="entry name" value="SPHINGOLIPID DELTA 4 DESATURASE/C-4 HYDROXYLASE PROTEIN DES2"/>
    <property type="match status" value="1"/>
</dbReference>
<evidence type="ECO:0000313" key="4">
    <source>
        <dbReference type="WBParaSite" id="ASIM_0000875401-mRNA-1"/>
    </source>
</evidence>
<protein>
    <submittedName>
        <fullName evidence="4">Bestrophin homolog</fullName>
    </submittedName>
</protein>
<gene>
    <name evidence="2" type="ORF">ASIM_LOCUS8506</name>
</gene>
<dbReference type="PANTHER" id="PTHR12879:SF20">
    <property type="entry name" value="SPHINGOLIPID DELTA(4)-DESATURASE_C4-MONOOXYGENASE-RELATED"/>
    <property type="match status" value="1"/>
</dbReference>
<dbReference type="GO" id="GO:0016020">
    <property type="term" value="C:membrane"/>
    <property type="evidence" value="ECO:0007669"/>
    <property type="project" value="GOC"/>
</dbReference>
<accession>A0A0M3JM72</accession>
<dbReference type="Proteomes" id="UP000267096">
    <property type="component" value="Unassembled WGS sequence"/>
</dbReference>
<dbReference type="GO" id="GO:0046513">
    <property type="term" value="P:ceramide biosynthetic process"/>
    <property type="evidence" value="ECO:0007669"/>
    <property type="project" value="TreeGrafter"/>
</dbReference>
<keyword evidence="1" id="KW-0812">Transmembrane</keyword>
<reference evidence="2 3" key="2">
    <citation type="submission" date="2018-11" db="EMBL/GenBank/DDBJ databases">
        <authorList>
            <consortium name="Pathogen Informatics"/>
        </authorList>
    </citation>
    <scope>NUCLEOTIDE SEQUENCE [LARGE SCALE GENOMIC DNA]</scope>
</reference>
<dbReference type="GO" id="GO:0042284">
    <property type="term" value="F:sphingolipid delta-4 desaturase activity"/>
    <property type="evidence" value="ECO:0007669"/>
    <property type="project" value="TreeGrafter"/>
</dbReference>
<keyword evidence="1" id="KW-1133">Transmembrane helix</keyword>
<evidence type="ECO:0000313" key="3">
    <source>
        <dbReference type="Proteomes" id="UP000267096"/>
    </source>
</evidence>
<keyword evidence="1" id="KW-0472">Membrane</keyword>
<evidence type="ECO:0000313" key="2">
    <source>
        <dbReference type="EMBL" id="VDK32409.1"/>
    </source>
</evidence>
<reference evidence="4" key="1">
    <citation type="submission" date="2017-02" db="UniProtKB">
        <authorList>
            <consortium name="WormBaseParasite"/>
        </authorList>
    </citation>
    <scope>IDENTIFICATION</scope>
</reference>
<organism evidence="4">
    <name type="scientific">Anisakis simplex</name>
    <name type="common">Herring worm</name>
    <dbReference type="NCBI Taxonomy" id="6269"/>
    <lineage>
        <taxon>Eukaryota</taxon>
        <taxon>Metazoa</taxon>
        <taxon>Ecdysozoa</taxon>
        <taxon>Nematoda</taxon>
        <taxon>Chromadorea</taxon>
        <taxon>Rhabditida</taxon>
        <taxon>Spirurina</taxon>
        <taxon>Ascaridomorpha</taxon>
        <taxon>Ascaridoidea</taxon>
        <taxon>Anisakidae</taxon>
        <taxon>Anisakis</taxon>
        <taxon>Anisakis simplex complex</taxon>
    </lineage>
</organism>
<dbReference type="EMBL" id="UYRR01023289">
    <property type="protein sequence ID" value="VDK32409.1"/>
    <property type="molecule type" value="Genomic_DNA"/>
</dbReference>
<dbReference type="AlphaFoldDB" id="A0A0M3JM72"/>
<sequence>MKFCVRTGEEALDTDVPTELEGRLFTTPMRKFIWLILQPFFYAFRPLLIYRKAPTDLELLNAIVQVSFVEYAAELPLFHRLSH</sequence>
<dbReference type="OrthoDB" id="200948at2759"/>
<evidence type="ECO:0000256" key="1">
    <source>
        <dbReference type="SAM" id="Phobius"/>
    </source>
</evidence>
<proteinExistence type="predicted"/>
<keyword evidence="3" id="KW-1185">Reference proteome</keyword>